<keyword evidence="3" id="KW-1185">Reference proteome</keyword>
<accession>A0A4R6RB79</accession>
<sequence length="121" mass="11909">MMTRLLSAAAALSLTAAAVAFAPVSADAIGTGVYKPLEGFAQSFGTKHLIGYFKADEGTCAMTLVIADQVDPDLAPGTGTQVRFALPAGNNATLDSGDGGAVSISCAGSADRVSVLTSGGA</sequence>
<evidence type="ECO:0000313" key="2">
    <source>
        <dbReference type="EMBL" id="TDP83381.1"/>
    </source>
</evidence>
<evidence type="ECO:0000256" key="1">
    <source>
        <dbReference type="SAM" id="SignalP"/>
    </source>
</evidence>
<gene>
    <name evidence="2" type="ORF">EDD54_3343</name>
</gene>
<organism evidence="2 3">
    <name type="scientific">Oharaeibacter diazotrophicus</name>
    <dbReference type="NCBI Taxonomy" id="1920512"/>
    <lineage>
        <taxon>Bacteria</taxon>
        <taxon>Pseudomonadati</taxon>
        <taxon>Pseudomonadota</taxon>
        <taxon>Alphaproteobacteria</taxon>
        <taxon>Hyphomicrobiales</taxon>
        <taxon>Pleomorphomonadaceae</taxon>
        <taxon>Oharaeibacter</taxon>
    </lineage>
</organism>
<evidence type="ECO:0000313" key="3">
    <source>
        <dbReference type="Proteomes" id="UP000294547"/>
    </source>
</evidence>
<protein>
    <submittedName>
        <fullName evidence="2">Uncharacterized protein</fullName>
    </submittedName>
</protein>
<dbReference type="AlphaFoldDB" id="A0A4R6RB79"/>
<proteinExistence type="predicted"/>
<dbReference type="Proteomes" id="UP000294547">
    <property type="component" value="Unassembled WGS sequence"/>
</dbReference>
<keyword evidence="1" id="KW-0732">Signal</keyword>
<feature type="signal peptide" evidence="1">
    <location>
        <begin position="1"/>
        <end position="22"/>
    </location>
</feature>
<dbReference type="OrthoDB" id="8449336at2"/>
<dbReference type="EMBL" id="SNXY01000009">
    <property type="protein sequence ID" value="TDP83381.1"/>
    <property type="molecule type" value="Genomic_DNA"/>
</dbReference>
<reference evidence="2 3" key="1">
    <citation type="submission" date="2019-03" db="EMBL/GenBank/DDBJ databases">
        <title>Genomic Encyclopedia of Type Strains, Phase IV (KMG-IV): sequencing the most valuable type-strain genomes for metagenomic binning, comparative biology and taxonomic classification.</title>
        <authorList>
            <person name="Goeker M."/>
        </authorList>
    </citation>
    <scope>NUCLEOTIDE SEQUENCE [LARGE SCALE GENOMIC DNA]</scope>
    <source>
        <strain evidence="2 3">DSM 102969</strain>
    </source>
</reference>
<dbReference type="RefSeq" id="WP_126538288.1">
    <property type="nucleotide sequence ID" value="NZ_BSPM01000009.1"/>
</dbReference>
<feature type="chain" id="PRO_5020319411" evidence="1">
    <location>
        <begin position="23"/>
        <end position="121"/>
    </location>
</feature>
<name>A0A4R6RB79_9HYPH</name>
<comment type="caution">
    <text evidence="2">The sequence shown here is derived from an EMBL/GenBank/DDBJ whole genome shotgun (WGS) entry which is preliminary data.</text>
</comment>